<accession>A0A2G3PK25</accession>
<dbReference type="Gene3D" id="3.40.50.720">
    <property type="entry name" value="NAD(P)-binding Rossmann-like Domain"/>
    <property type="match status" value="1"/>
</dbReference>
<feature type="domain" description="Enoyl reductase (ER)" evidence="3">
    <location>
        <begin position="11"/>
        <end position="313"/>
    </location>
</feature>
<dbReference type="PANTHER" id="PTHR48106">
    <property type="entry name" value="QUINONE OXIDOREDUCTASE PIG3-RELATED"/>
    <property type="match status" value="1"/>
</dbReference>
<dbReference type="Pfam" id="PF08240">
    <property type="entry name" value="ADH_N"/>
    <property type="match status" value="1"/>
</dbReference>
<dbReference type="InterPro" id="IPR013154">
    <property type="entry name" value="ADH-like_N"/>
</dbReference>
<dbReference type="AlphaFoldDB" id="A0A2G3PK25"/>
<dbReference type="InterPro" id="IPR011032">
    <property type="entry name" value="GroES-like_sf"/>
</dbReference>
<dbReference type="RefSeq" id="WP_099384688.1">
    <property type="nucleotide sequence ID" value="NZ_PEBD01000010.1"/>
</dbReference>
<sequence length="315" mass="31601">MTQAVVASAYGGPEVLQVKGLDLGSPGPGEVLIDVRAAGVNPVDLKLYSGAFGTDPSKLPLHLGMEVSGVVAAVGPDAAGISGPLSVGDEVIAFRVKGGYAEQVLTSASNVVTKPATISFEQAAGLMLVGATAVHLLETVHPVAGETLLIHGGAGGVGLSAVQLAVLRGSTVVATASHRRHGVLTELGAVPVVYGSGLADRVRSLAPEGVDAAIDTVGTDEAISVSLELVSDQSRIATIAGFGKTDGTGIKLLGNGPGADPGTAIRDAARADLARLAGDGSLRVEIDRTYSLAHAEDAHRYLQDGHAAGKVILLP</sequence>
<dbReference type="InterPro" id="IPR020843">
    <property type="entry name" value="ER"/>
</dbReference>
<evidence type="ECO:0000256" key="2">
    <source>
        <dbReference type="ARBA" id="ARBA00023002"/>
    </source>
</evidence>
<evidence type="ECO:0000259" key="3">
    <source>
        <dbReference type="SMART" id="SM00829"/>
    </source>
</evidence>
<organism evidence="4 5">
    <name type="scientific">Williamsia marianensis</name>
    <dbReference type="NCBI Taxonomy" id="85044"/>
    <lineage>
        <taxon>Bacteria</taxon>
        <taxon>Bacillati</taxon>
        <taxon>Actinomycetota</taxon>
        <taxon>Actinomycetes</taxon>
        <taxon>Mycobacteriales</taxon>
        <taxon>Nocardiaceae</taxon>
        <taxon>Williamsia</taxon>
    </lineage>
</organism>
<comment type="caution">
    <text evidence="4">The sequence shown here is derived from an EMBL/GenBank/DDBJ whole genome shotgun (WGS) entry which is preliminary data.</text>
</comment>
<dbReference type="Pfam" id="PF13602">
    <property type="entry name" value="ADH_zinc_N_2"/>
    <property type="match status" value="1"/>
</dbReference>
<dbReference type="InterPro" id="IPR036291">
    <property type="entry name" value="NAD(P)-bd_dom_sf"/>
</dbReference>
<dbReference type="EMBL" id="PEBD01000010">
    <property type="protein sequence ID" value="PHV66130.1"/>
    <property type="molecule type" value="Genomic_DNA"/>
</dbReference>
<dbReference type="Gene3D" id="3.90.180.10">
    <property type="entry name" value="Medium-chain alcohol dehydrogenases, catalytic domain"/>
    <property type="match status" value="1"/>
</dbReference>
<evidence type="ECO:0000313" key="4">
    <source>
        <dbReference type="EMBL" id="PHV66130.1"/>
    </source>
</evidence>
<keyword evidence="2" id="KW-0560">Oxidoreductase</keyword>
<dbReference type="GO" id="GO:0016651">
    <property type="term" value="F:oxidoreductase activity, acting on NAD(P)H"/>
    <property type="evidence" value="ECO:0007669"/>
    <property type="project" value="TreeGrafter"/>
</dbReference>
<gene>
    <name evidence="4" type="ORF">CSW57_21150</name>
</gene>
<proteinExistence type="predicted"/>
<dbReference type="CDD" id="cd05289">
    <property type="entry name" value="MDR_like_2"/>
    <property type="match status" value="1"/>
</dbReference>
<dbReference type="SMART" id="SM00829">
    <property type="entry name" value="PKS_ER"/>
    <property type="match status" value="1"/>
</dbReference>
<name>A0A2G3PK25_WILMA</name>
<reference evidence="4 5" key="1">
    <citation type="submission" date="2017-10" db="EMBL/GenBank/DDBJ databases">
        <title>The draft genome sequence of Williamsia sp. BULT 1.1 isolated from the semi-arid grassland soils from South Africa.</title>
        <authorList>
            <person name="Kabwe M.H."/>
            <person name="Govender N."/>
            <person name="Mutseka Lunga P."/>
            <person name="Vikram S."/>
            <person name="Makhalanyane T.P."/>
        </authorList>
    </citation>
    <scope>NUCLEOTIDE SEQUENCE [LARGE SCALE GENOMIC DNA]</scope>
    <source>
        <strain evidence="4 5">BULT 1.1</strain>
    </source>
</reference>
<dbReference type="Proteomes" id="UP000225108">
    <property type="component" value="Unassembled WGS sequence"/>
</dbReference>
<dbReference type="SUPFAM" id="SSF51735">
    <property type="entry name" value="NAD(P)-binding Rossmann-fold domains"/>
    <property type="match status" value="1"/>
</dbReference>
<dbReference type="GO" id="GO:0070402">
    <property type="term" value="F:NADPH binding"/>
    <property type="evidence" value="ECO:0007669"/>
    <property type="project" value="TreeGrafter"/>
</dbReference>
<keyword evidence="1" id="KW-0521">NADP</keyword>
<evidence type="ECO:0000256" key="1">
    <source>
        <dbReference type="ARBA" id="ARBA00022857"/>
    </source>
</evidence>
<evidence type="ECO:0000313" key="5">
    <source>
        <dbReference type="Proteomes" id="UP000225108"/>
    </source>
</evidence>
<dbReference type="SUPFAM" id="SSF50129">
    <property type="entry name" value="GroES-like"/>
    <property type="match status" value="1"/>
</dbReference>
<protein>
    <submittedName>
        <fullName evidence="4">Alcohol dehydrogenase</fullName>
    </submittedName>
</protein>